<dbReference type="SUPFAM" id="SSF52113">
    <property type="entry name" value="BRCT domain"/>
    <property type="match status" value="1"/>
</dbReference>
<dbReference type="EMBL" id="OUUZ01000016">
    <property type="protein sequence ID" value="SPQ26141.1"/>
    <property type="molecule type" value="Genomic_DNA"/>
</dbReference>
<feature type="domain" description="BRCT" evidence="2">
    <location>
        <begin position="5"/>
        <end position="102"/>
    </location>
</feature>
<sequence>MGKGKEKPIFRGLTIAAAGDLGGGQWTDANIARWVGLREGSFVRDMSEAVTHVVCSADEFKRRGSIVKEALKRLNTCEIVTLDWLEDSMHKRKRLPEDPYSHVQALKRERERERRRLAVLKGLEKAVREVNPYLYHLYRDYTFFEYQVLHESNNPKPHLYWFVARFYKKKGDPQPKVHRPSHAPGIFAREFALFESFFQIKTGIPWEQRLIKAGTTSKSFFQYQPPTGGKPVGWVPKQYLPAEVPNSAATKPDVPPQVPADNKNSTETSNLESASQTPKARQICDSHPQQLVTPAPSPQADLAITAGDRALVMIDLTDAD</sequence>
<dbReference type="AlphaFoldDB" id="A0A446BUI3"/>
<reference evidence="3 4" key="1">
    <citation type="submission" date="2018-04" db="EMBL/GenBank/DDBJ databases">
        <authorList>
            <person name="Huttner S."/>
            <person name="Dainat J."/>
        </authorList>
    </citation>
    <scope>NUCLEOTIDE SEQUENCE [LARGE SCALE GENOMIC DNA]</scope>
</reference>
<protein>
    <submittedName>
        <fullName evidence="3">E3e54035-b881-4713-b636-979b6256acb3</fullName>
    </submittedName>
</protein>
<evidence type="ECO:0000256" key="1">
    <source>
        <dbReference type="SAM" id="MobiDB-lite"/>
    </source>
</evidence>
<dbReference type="PROSITE" id="PS50172">
    <property type="entry name" value="BRCT"/>
    <property type="match status" value="1"/>
</dbReference>
<dbReference type="InterPro" id="IPR001357">
    <property type="entry name" value="BRCT_dom"/>
</dbReference>
<accession>A0A446BUI3</accession>
<evidence type="ECO:0000259" key="2">
    <source>
        <dbReference type="PROSITE" id="PS50172"/>
    </source>
</evidence>
<organism evidence="3 4">
    <name type="scientific">Thermothielavioides terrestris</name>
    <dbReference type="NCBI Taxonomy" id="2587410"/>
    <lineage>
        <taxon>Eukaryota</taxon>
        <taxon>Fungi</taxon>
        <taxon>Dikarya</taxon>
        <taxon>Ascomycota</taxon>
        <taxon>Pezizomycotina</taxon>
        <taxon>Sordariomycetes</taxon>
        <taxon>Sordariomycetidae</taxon>
        <taxon>Sordariales</taxon>
        <taxon>Chaetomiaceae</taxon>
        <taxon>Thermothielavioides</taxon>
    </lineage>
</organism>
<feature type="compositionally biased region" description="Polar residues" evidence="1">
    <location>
        <begin position="262"/>
        <end position="279"/>
    </location>
</feature>
<dbReference type="Gene3D" id="3.40.50.10190">
    <property type="entry name" value="BRCT domain"/>
    <property type="match status" value="1"/>
</dbReference>
<evidence type="ECO:0000313" key="4">
    <source>
        <dbReference type="Proteomes" id="UP000289323"/>
    </source>
</evidence>
<proteinExistence type="predicted"/>
<evidence type="ECO:0000313" key="3">
    <source>
        <dbReference type="EMBL" id="SPQ26141.1"/>
    </source>
</evidence>
<dbReference type="Proteomes" id="UP000289323">
    <property type="component" value="Unassembled WGS sequence"/>
</dbReference>
<gene>
    <name evidence="3" type="ORF">TT172_LOCUS8560</name>
</gene>
<feature type="region of interest" description="Disordered" evidence="1">
    <location>
        <begin position="245"/>
        <end position="299"/>
    </location>
</feature>
<name>A0A446BUI3_9PEZI</name>
<dbReference type="InterPro" id="IPR036420">
    <property type="entry name" value="BRCT_dom_sf"/>
</dbReference>